<gene>
    <name evidence="3" type="ORF">JZM24_00060</name>
</gene>
<proteinExistence type="predicted"/>
<evidence type="ECO:0000256" key="2">
    <source>
        <dbReference type="SAM" id="SignalP"/>
    </source>
</evidence>
<feature type="chain" id="PRO_5046307827" evidence="2">
    <location>
        <begin position="26"/>
        <end position="141"/>
    </location>
</feature>
<feature type="signal peptide" evidence="2">
    <location>
        <begin position="1"/>
        <end position="25"/>
    </location>
</feature>
<sequence length="141" mass="14296">MMMRKTLLAMAMITTAGVASLGVQAAAPTGAGNPPMPVPPGAQYGQPTLAMPLPPFPGPHGGQDGHGDGFCHGNALFCALMISENPADSLQKLNSILPPTAKEVHYQVRVAVVAIPDHGPGASDDHGGKPAPKPGQSVPQP</sequence>
<evidence type="ECO:0000256" key="1">
    <source>
        <dbReference type="SAM" id="MobiDB-lite"/>
    </source>
</evidence>
<evidence type="ECO:0000313" key="4">
    <source>
        <dbReference type="Proteomes" id="UP000811282"/>
    </source>
</evidence>
<dbReference type="Proteomes" id="UP000811282">
    <property type="component" value="Unassembled WGS sequence"/>
</dbReference>
<keyword evidence="2" id="KW-0732">Signal</keyword>
<keyword evidence="4" id="KW-1185">Reference proteome</keyword>
<dbReference type="RefSeq" id="WP_215668156.1">
    <property type="nucleotide sequence ID" value="NZ_JAFJYC010000001.1"/>
</dbReference>
<reference evidence="3 4" key="1">
    <citation type="journal article" date="2021" name="Genome Biol. Evol.">
        <title>The evolution of interdependence in a four-way mealybug symbiosis.</title>
        <authorList>
            <person name="Garber A.I."/>
            <person name="Kupper M."/>
            <person name="Laetsch D.R."/>
            <person name="Weldon S.R."/>
            <person name="Ladinsky M.S."/>
            <person name="Bjorkman P.J."/>
            <person name="McCutcheon J.P."/>
        </authorList>
    </citation>
    <scope>NUCLEOTIDE SEQUENCE [LARGE SCALE GENOMIC DNA]</scope>
    <source>
        <strain evidence="3">SOD</strain>
    </source>
</reference>
<feature type="region of interest" description="Disordered" evidence="1">
    <location>
        <begin position="116"/>
        <end position="141"/>
    </location>
</feature>
<name>A0ABS5Y7N8_9GAMM</name>
<accession>A0ABS5Y7N8</accession>
<organism evidence="3 4">
    <name type="scientific">Candidatus Sodalis endolongispinus</name>
    <dbReference type="NCBI Taxonomy" id="2812662"/>
    <lineage>
        <taxon>Bacteria</taxon>
        <taxon>Pseudomonadati</taxon>
        <taxon>Pseudomonadota</taxon>
        <taxon>Gammaproteobacteria</taxon>
        <taxon>Enterobacterales</taxon>
        <taxon>Bruguierivoracaceae</taxon>
        <taxon>Sodalis</taxon>
    </lineage>
</organism>
<protein>
    <submittedName>
        <fullName evidence="3">Uncharacterized protein</fullName>
    </submittedName>
</protein>
<comment type="caution">
    <text evidence="3">The sequence shown here is derived from an EMBL/GenBank/DDBJ whole genome shotgun (WGS) entry which is preliminary data.</text>
</comment>
<dbReference type="EMBL" id="JAFJYC010000001">
    <property type="protein sequence ID" value="MBT9430968.1"/>
    <property type="molecule type" value="Genomic_DNA"/>
</dbReference>
<evidence type="ECO:0000313" key="3">
    <source>
        <dbReference type="EMBL" id="MBT9430968.1"/>
    </source>
</evidence>